<dbReference type="InParanoid" id="B9TC72"/>
<keyword evidence="2" id="KW-1185">Reference proteome</keyword>
<gene>
    <name evidence="1" type="ORF">RCOM_0346250</name>
</gene>
<dbReference type="AlphaFoldDB" id="B9TC72"/>
<organism evidence="1 2">
    <name type="scientific">Ricinus communis</name>
    <name type="common">Castor bean</name>
    <dbReference type="NCBI Taxonomy" id="3988"/>
    <lineage>
        <taxon>Eukaryota</taxon>
        <taxon>Viridiplantae</taxon>
        <taxon>Streptophyta</taxon>
        <taxon>Embryophyta</taxon>
        <taxon>Tracheophyta</taxon>
        <taxon>Spermatophyta</taxon>
        <taxon>Magnoliopsida</taxon>
        <taxon>eudicotyledons</taxon>
        <taxon>Gunneridae</taxon>
        <taxon>Pentapetalae</taxon>
        <taxon>rosids</taxon>
        <taxon>fabids</taxon>
        <taxon>Malpighiales</taxon>
        <taxon>Euphorbiaceae</taxon>
        <taxon>Acalyphoideae</taxon>
        <taxon>Acalypheae</taxon>
        <taxon>Ricinus</taxon>
    </lineage>
</organism>
<evidence type="ECO:0000313" key="1">
    <source>
        <dbReference type="EMBL" id="EEF26545.1"/>
    </source>
</evidence>
<reference evidence="2" key="1">
    <citation type="journal article" date="2010" name="Nat. Biotechnol.">
        <title>Draft genome sequence of the oilseed species Ricinus communis.</title>
        <authorList>
            <person name="Chan A.P."/>
            <person name="Crabtree J."/>
            <person name="Zhao Q."/>
            <person name="Lorenzi H."/>
            <person name="Orvis J."/>
            <person name="Puiu D."/>
            <person name="Melake-Berhan A."/>
            <person name="Jones K.M."/>
            <person name="Redman J."/>
            <person name="Chen G."/>
            <person name="Cahoon E.B."/>
            <person name="Gedil M."/>
            <person name="Stanke M."/>
            <person name="Haas B.J."/>
            <person name="Wortman J.R."/>
            <person name="Fraser-Liggett C.M."/>
            <person name="Ravel J."/>
            <person name="Rabinowicz P.D."/>
        </authorList>
    </citation>
    <scope>NUCLEOTIDE SEQUENCE [LARGE SCALE GENOMIC DNA]</scope>
    <source>
        <strain evidence="2">cv. Hale</strain>
    </source>
</reference>
<sequence length="160" mass="17460">MREDAQAPVAFASIAVICLSSYNDLSKFAMNDRAEVCPLSRRAMSQPVSRPLQPGIRFLRIPLPTAPTAFLAVRLPLLATLWTYPVPHEFPSGVDPSASPAVVLSMMVQSSKTIPHRVPFWFKPIPPCLVARRTGYPAATLSPKLHTELLPAPHVRVGNG</sequence>
<evidence type="ECO:0000313" key="2">
    <source>
        <dbReference type="Proteomes" id="UP000008311"/>
    </source>
</evidence>
<protein>
    <submittedName>
        <fullName evidence="1">Uncharacterized protein</fullName>
    </submittedName>
</protein>
<dbReference type="Proteomes" id="UP000008311">
    <property type="component" value="Unassembled WGS sequence"/>
</dbReference>
<proteinExistence type="predicted"/>
<dbReference type="EMBL" id="EQ977061">
    <property type="protein sequence ID" value="EEF26545.1"/>
    <property type="molecule type" value="Genomic_DNA"/>
</dbReference>
<accession>B9TC72</accession>
<name>B9TC72_RICCO</name>
<dbReference type="eggNOG" id="ENOG502SYSZ">
    <property type="taxonomic scope" value="Eukaryota"/>
</dbReference>